<keyword evidence="4 5" id="KW-0472">Membrane</keyword>
<dbReference type="AlphaFoldDB" id="A0A1Z5JBH6"/>
<feature type="compositionally biased region" description="Basic and acidic residues" evidence="6">
    <location>
        <begin position="184"/>
        <end position="198"/>
    </location>
</feature>
<feature type="transmembrane region" description="Helical" evidence="5">
    <location>
        <begin position="63"/>
        <end position="83"/>
    </location>
</feature>
<dbReference type="GO" id="GO:0005375">
    <property type="term" value="F:copper ion transmembrane transporter activity"/>
    <property type="evidence" value="ECO:0007669"/>
    <property type="project" value="UniProtKB-UniRule"/>
</dbReference>
<keyword evidence="5" id="KW-0406">Ion transport</keyword>
<comment type="similarity">
    <text evidence="5">Belongs to the copper transporter (Ctr) (TC 1.A.56) family. SLC31A subfamily.</text>
</comment>
<feature type="transmembrane region" description="Helical" evidence="5">
    <location>
        <begin position="131"/>
        <end position="150"/>
    </location>
</feature>
<evidence type="ECO:0000256" key="1">
    <source>
        <dbReference type="ARBA" id="ARBA00004141"/>
    </source>
</evidence>
<dbReference type="Proteomes" id="UP000198406">
    <property type="component" value="Unassembled WGS sequence"/>
</dbReference>
<evidence type="ECO:0000313" key="8">
    <source>
        <dbReference type="Proteomes" id="UP000198406"/>
    </source>
</evidence>
<evidence type="ECO:0000256" key="6">
    <source>
        <dbReference type="SAM" id="MobiDB-lite"/>
    </source>
</evidence>
<dbReference type="OrthoDB" id="161814at2759"/>
<keyword evidence="5" id="KW-0813">Transport</keyword>
<keyword evidence="2 5" id="KW-0812">Transmembrane</keyword>
<evidence type="ECO:0000256" key="3">
    <source>
        <dbReference type="ARBA" id="ARBA00022989"/>
    </source>
</evidence>
<evidence type="ECO:0000313" key="7">
    <source>
        <dbReference type="EMBL" id="GAX11344.1"/>
    </source>
</evidence>
<proteinExistence type="inferred from homology"/>
<dbReference type="PANTHER" id="PTHR12483:SF27">
    <property type="entry name" value="COPPER TRANSPORT PROTEIN CTR1"/>
    <property type="match status" value="1"/>
</dbReference>
<accession>A0A1Z5JBH6</accession>
<evidence type="ECO:0000256" key="2">
    <source>
        <dbReference type="ARBA" id="ARBA00022692"/>
    </source>
</evidence>
<gene>
    <name evidence="7" type="ORF">FisN_22Lh013</name>
</gene>
<dbReference type="InterPro" id="IPR007274">
    <property type="entry name" value="Cop_transporter"/>
</dbReference>
<keyword evidence="8" id="KW-1185">Reference proteome</keyword>
<evidence type="ECO:0000256" key="5">
    <source>
        <dbReference type="RuleBase" id="RU367022"/>
    </source>
</evidence>
<keyword evidence="3 5" id="KW-1133">Transmembrane helix</keyword>
<feature type="transmembrane region" description="Helical" evidence="5">
    <location>
        <begin position="104"/>
        <end position="125"/>
    </location>
</feature>
<keyword evidence="5" id="KW-0186">Copper</keyword>
<sequence>MDVSNDWEILTAEGSNSTSVPFCQSSMGNMIMYMDGFRFSLRGNQPCLNLLFPEWTLDTPTKFYMAMMGVFFLAVSVEGFSKLRHRVVRAARLHALQGQDAKALWLRSSVAVLHGTQALLGYTLMLVTMTFSLELLLCVVVGLAVGYAIFFQRMGFDTSSDEVDSITDEARHVTSNPCCEFMSEESREVAPTDDHMNRSDALSQPLLDSTA</sequence>
<organism evidence="7 8">
    <name type="scientific">Fistulifera solaris</name>
    <name type="common">Oleaginous diatom</name>
    <dbReference type="NCBI Taxonomy" id="1519565"/>
    <lineage>
        <taxon>Eukaryota</taxon>
        <taxon>Sar</taxon>
        <taxon>Stramenopiles</taxon>
        <taxon>Ochrophyta</taxon>
        <taxon>Bacillariophyta</taxon>
        <taxon>Bacillariophyceae</taxon>
        <taxon>Bacillariophycidae</taxon>
        <taxon>Naviculales</taxon>
        <taxon>Naviculaceae</taxon>
        <taxon>Fistulifera</taxon>
    </lineage>
</organism>
<comment type="caution">
    <text evidence="7">The sequence shown here is derived from an EMBL/GenBank/DDBJ whole genome shotgun (WGS) entry which is preliminary data.</text>
</comment>
<dbReference type="Pfam" id="PF04145">
    <property type="entry name" value="Ctr"/>
    <property type="match status" value="2"/>
</dbReference>
<keyword evidence="5" id="KW-0187">Copper transport</keyword>
<dbReference type="InParanoid" id="A0A1Z5JBH6"/>
<feature type="region of interest" description="Disordered" evidence="6">
    <location>
        <begin position="184"/>
        <end position="211"/>
    </location>
</feature>
<name>A0A1Z5JBH6_FISSO</name>
<protein>
    <recommendedName>
        <fullName evidence="5">Copper transport protein</fullName>
    </recommendedName>
</protein>
<evidence type="ECO:0000256" key="4">
    <source>
        <dbReference type="ARBA" id="ARBA00023136"/>
    </source>
</evidence>
<reference evidence="7 8" key="1">
    <citation type="journal article" date="2015" name="Plant Cell">
        <title>Oil accumulation by the oleaginous diatom Fistulifera solaris as revealed by the genome and transcriptome.</title>
        <authorList>
            <person name="Tanaka T."/>
            <person name="Maeda Y."/>
            <person name="Veluchamy A."/>
            <person name="Tanaka M."/>
            <person name="Abida H."/>
            <person name="Marechal E."/>
            <person name="Bowler C."/>
            <person name="Muto M."/>
            <person name="Sunaga Y."/>
            <person name="Tanaka M."/>
            <person name="Yoshino T."/>
            <person name="Taniguchi T."/>
            <person name="Fukuda Y."/>
            <person name="Nemoto M."/>
            <person name="Matsumoto M."/>
            <person name="Wong P.S."/>
            <person name="Aburatani S."/>
            <person name="Fujibuchi W."/>
        </authorList>
    </citation>
    <scope>NUCLEOTIDE SEQUENCE [LARGE SCALE GENOMIC DNA]</scope>
    <source>
        <strain evidence="7 8">JPCC DA0580</strain>
    </source>
</reference>
<dbReference type="EMBL" id="BDSP01000041">
    <property type="protein sequence ID" value="GAX11344.1"/>
    <property type="molecule type" value="Genomic_DNA"/>
</dbReference>
<feature type="compositionally biased region" description="Polar residues" evidence="6">
    <location>
        <begin position="200"/>
        <end position="211"/>
    </location>
</feature>
<dbReference type="PANTHER" id="PTHR12483">
    <property type="entry name" value="SOLUTE CARRIER FAMILY 31 COPPER TRANSPORTERS"/>
    <property type="match status" value="1"/>
</dbReference>
<comment type="subcellular location">
    <subcellularLocation>
        <location evidence="1 5">Membrane</location>
        <topology evidence="1 5">Multi-pass membrane protein</topology>
    </subcellularLocation>
</comment>
<dbReference type="GO" id="GO:0005886">
    <property type="term" value="C:plasma membrane"/>
    <property type="evidence" value="ECO:0007669"/>
    <property type="project" value="TreeGrafter"/>
</dbReference>